<keyword evidence="2" id="KW-0547">Nucleotide-binding</keyword>
<dbReference type="PANTHER" id="PTHR19375">
    <property type="entry name" value="HEAT SHOCK PROTEIN 70KDA"/>
    <property type="match status" value="1"/>
</dbReference>
<sequence length="259" mass="28235">MGAAVQGGVLVGSVSDIVLVDVTPYSLGVKTLNDVFSIIVPRNTSIPTKKTETYTTSEDNQTRVSIEVYQGERSLCNDNLPLGTFDLSGFPARPKGATRICVAFELDSNGIASISAMDNETGIKADAVIKSNPRGLSKDELEKIAKEAEKERKADSLKKAIATAKTSCESTLYDCRQFINRDGQSVPSEDLQKFQTHVDEFAASVIPASHKDEKFYLDKNNQLIVELGHLKSAVINHQKDSSQQPDKNDTSPDQTQNPN</sequence>
<keyword evidence="5" id="KW-0346">Stress response</keyword>
<dbReference type="SUPFAM" id="SSF100920">
    <property type="entry name" value="Heat shock protein 70kD (HSP70), peptide-binding domain"/>
    <property type="match status" value="1"/>
</dbReference>
<reference evidence="5" key="1">
    <citation type="submission" date="2018-11" db="EMBL/GenBank/DDBJ databases">
        <title>Henneguya salminicola genome and transcriptome.</title>
        <authorList>
            <person name="Yahalomi D."/>
            <person name="Atkinson S.D."/>
            <person name="Neuhof M."/>
            <person name="Chang E.S."/>
            <person name="Philippe H."/>
            <person name="Cartwright P."/>
            <person name="Bartholomew J.L."/>
            <person name="Huchon D."/>
        </authorList>
    </citation>
    <scope>NUCLEOTIDE SEQUENCE</scope>
    <source>
        <strain evidence="5">Hz1</strain>
        <tissue evidence="5">Whole</tissue>
    </source>
</reference>
<feature type="compositionally biased region" description="Polar residues" evidence="4">
    <location>
        <begin position="241"/>
        <end position="259"/>
    </location>
</feature>
<accession>A0A6G3MHZ2</accession>
<comment type="similarity">
    <text evidence="1">Belongs to the heat shock protein 70 family.</text>
</comment>
<dbReference type="InterPro" id="IPR013126">
    <property type="entry name" value="Hsp_70_fam"/>
</dbReference>
<feature type="region of interest" description="Disordered" evidence="4">
    <location>
        <begin position="235"/>
        <end position="259"/>
    </location>
</feature>
<evidence type="ECO:0000313" key="5">
    <source>
        <dbReference type="EMBL" id="NDJ93593.1"/>
    </source>
</evidence>
<dbReference type="Pfam" id="PF00012">
    <property type="entry name" value="HSP70"/>
    <property type="match status" value="1"/>
</dbReference>
<keyword evidence="3" id="KW-0067">ATP-binding</keyword>
<dbReference type="PRINTS" id="PR00301">
    <property type="entry name" value="HEATSHOCK70"/>
</dbReference>
<evidence type="ECO:0000256" key="1">
    <source>
        <dbReference type="ARBA" id="ARBA00007381"/>
    </source>
</evidence>
<protein>
    <submittedName>
        <fullName evidence="5">Heat shock 70 kDa protein, mitochondrial (Trinotate prediction)</fullName>
    </submittedName>
</protein>
<dbReference type="Gene3D" id="2.60.34.10">
    <property type="entry name" value="Substrate Binding Domain Of DNAk, Chain A, domain 1"/>
    <property type="match status" value="1"/>
</dbReference>
<name>A0A6G3MHZ2_HENSL</name>
<dbReference type="GO" id="GO:0140662">
    <property type="term" value="F:ATP-dependent protein folding chaperone"/>
    <property type="evidence" value="ECO:0007669"/>
    <property type="project" value="InterPro"/>
</dbReference>
<organism evidence="5">
    <name type="scientific">Henneguya salminicola</name>
    <name type="common">Myxosporean</name>
    <dbReference type="NCBI Taxonomy" id="69463"/>
    <lineage>
        <taxon>Eukaryota</taxon>
        <taxon>Metazoa</taxon>
        <taxon>Cnidaria</taxon>
        <taxon>Myxozoa</taxon>
        <taxon>Myxosporea</taxon>
        <taxon>Bivalvulida</taxon>
        <taxon>Platysporina</taxon>
        <taxon>Myxobolidae</taxon>
        <taxon>Henneguya</taxon>
    </lineage>
</organism>
<dbReference type="InterPro" id="IPR029047">
    <property type="entry name" value="HSP70_peptide-bd_sf"/>
</dbReference>
<proteinExistence type="inferred from homology"/>
<dbReference type="EMBL" id="GHBP01004179">
    <property type="protein sequence ID" value="NDJ93593.1"/>
    <property type="molecule type" value="Transcribed_RNA"/>
</dbReference>
<dbReference type="AlphaFoldDB" id="A0A6G3MHZ2"/>
<dbReference type="GO" id="GO:0005524">
    <property type="term" value="F:ATP binding"/>
    <property type="evidence" value="ECO:0007669"/>
    <property type="project" value="UniProtKB-KW"/>
</dbReference>
<evidence type="ECO:0000256" key="3">
    <source>
        <dbReference type="ARBA" id="ARBA00022840"/>
    </source>
</evidence>
<evidence type="ECO:0000256" key="4">
    <source>
        <dbReference type="SAM" id="MobiDB-lite"/>
    </source>
</evidence>
<evidence type="ECO:0000256" key="2">
    <source>
        <dbReference type="ARBA" id="ARBA00022741"/>
    </source>
</evidence>